<organism evidence="1 2">
    <name type="scientific">Paenibacillus abyssi</name>
    <dbReference type="NCBI Taxonomy" id="1340531"/>
    <lineage>
        <taxon>Bacteria</taxon>
        <taxon>Bacillati</taxon>
        <taxon>Bacillota</taxon>
        <taxon>Bacilli</taxon>
        <taxon>Bacillales</taxon>
        <taxon>Paenibacillaceae</taxon>
        <taxon>Paenibacillus</taxon>
    </lineage>
</organism>
<evidence type="ECO:0000313" key="2">
    <source>
        <dbReference type="Proteomes" id="UP000644756"/>
    </source>
</evidence>
<dbReference type="EMBL" id="BMGR01000008">
    <property type="protein sequence ID" value="GGG09048.1"/>
    <property type="molecule type" value="Genomic_DNA"/>
</dbReference>
<reference evidence="1" key="1">
    <citation type="journal article" date="2014" name="Int. J. Syst. Evol. Microbiol.">
        <title>Complete genome sequence of Corynebacterium casei LMG S-19264T (=DSM 44701T), isolated from a smear-ripened cheese.</title>
        <authorList>
            <consortium name="US DOE Joint Genome Institute (JGI-PGF)"/>
            <person name="Walter F."/>
            <person name="Albersmeier A."/>
            <person name="Kalinowski J."/>
            <person name="Ruckert C."/>
        </authorList>
    </citation>
    <scope>NUCLEOTIDE SEQUENCE</scope>
    <source>
        <strain evidence="1">CGMCC 1.12987</strain>
    </source>
</reference>
<accession>A0A917D343</accession>
<dbReference type="Proteomes" id="UP000644756">
    <property type="component" value="Unassembled WGS sequence"/>
</dbReference>
<reference evidence="1" key="2">
    <citation type="submission" date="2020-09" db="EMBL/GenBank/DDBJ databases">
        <authorList>
            <person name="Sun Q."/>
            <person name="Zhou Y."/>
        </authorList>
    </citation>
    <scope>NUCLEOTIDE SEQUENCE</scope>
    <source>
        <strain evidence="1">CGMCC 1.12987</strain>
    </source>
</reference>
<proteinExistence type="predicted"/>
<dbReference type="AlphaFoldDB" id="A0A917D343"/>
<keyword evidence="2" id="KW-1185">Reference proteome</keyword>
<evidence type="ECO:0000313" key="1">
    <source>
        <dbReference type="EMBL" id="GGG09048.1"/>
    </source>
</evidence>
<gene>
    <name evidence="1" type="ORF">GCM10010916_27320</name>
</gene>
<protein>
    <submittedName>
        <fullName evidence="1">Uncharacterized protein</fullName>
    </submittedName>
</protein>
<comment type="caution">
    <text evidence="1">The sequence shown here is derived from an EMBL/GenBank/DDBJ whole genome shotgun (WGS) entry which is preliminary data.</text>
</comment>
<sequence>MILEKRQRSPLFPDSHLGLFIQRNPGTTAIGRTFDCAVNAVQPKLLRRGYPIVIINYIQG</sequence>
<name>A0A917D343_9BACL</name>